<feature type="domain" description="Glycosyl transferase family 1" evidence="3">
    <location>
        <begin position="181"/>
        <end position="350"/>
    </location>
</feature>
<dbReference type="Pfam" id="PF00534">
    <property type="entry name" value="Glycos_transf_1"/>
    <property type="match status" value="1"/>
</dbReference>
<dbReference type="PANTHER" id="PTHR12526">
    <property type="entry name" value="GLYCOSYLTRANSFERASE"/>
    <property type="match status" value="1"/>
</dbReference>
<dbReference type="Gene3D" id="3.40.50.2000">
    <property type="entry name" value="Glycogen Phosphorylase B"/>
    <property type="match status" value="2"/>
</dbReference>
<dbReference type="RefSeq" id="WP_323325318.1">
    <property type="nucleotide sequence ID" value="NZ_JAYGIL010000002.1"/>
</dbReference>
<evidence type="ECO:0000256" key="2">
    <source>
        <dbReference type="ARBA" id="ARBA00022679"/>
    </source>
</evidence>
<proteinExistence type="predicted"/>
<dbReference type="EC" id="2.4.-.-" evidence="4"/>
<keyword evidence="5" id="KW-1185">Reference proteome</keyword>
<evidence type="ECO:0000313" key="5">
    <source>
        <dbReference type="Proteomes" id="UP001303899"/>
    </source>
</evidence>
<sequence length="375" mass="43936">MFVTKPSNKKTKILHIATGNYSPRVIKEVSTLVKHHEVHVIQAVRLKDNEPKAHFYLINYYPQLWKRICFNFPKILFWYFKIRPKIVHIHVIELIPIACLFSLLKTKIIFDIYEDFLKKLPTKQKNNILLSLFSYFNKLSSKHFNLIFAENTYLTSYPNISKNHEVILNYPRKADFEAIHFHFNITKPEVFYIGQISSNRCVEQVLEAIYLLKELYPNIKLHLFGYFSNNDFPRKLEVLIKEYDLEENVLKYGMTSFDEAAEIAKNAIVGIALLKDIGDYKISYPTKMFEYMASGLPVITSNFEHCLSVINSTKAGFGVNPESVQEIFEVINWFIQNPEEAKEMGNLGKEAIQKQYNWESEAEKLITFYQKVLTD</sequence>
<comment type="caution">
    <text evidence="4">The sequence shown here is derived from an EMBL/GenBank/DDBJ whole genome shotgun (WGS) entry which is preliminary data.</text>
</comment>
<evidence type="ECO:0000313" key="4">
    <source>
        <dbReference type="EMBL" id="MEA5401569.1"/>
    </source>
</evidence>
<keyword evidence="2 4" id="KW-0808">Transferase</keyword>
<protein>
    <submittedName>
        <fullName evidence="4">Glycosyltransferase</fullName>
        <ecNumber evidence="4">2.4.-.-</ecNumber>
    </submittedName>
</protein>
<name>A0ABU5RZF9_9BACT</name>
<evidence type="ECO:0000259" key="3">
    <source>
        <dbReference type="Pfam" id="PF00534"/>
    </source>
</evidence>
<keyword evidence="1 4" id="KW-0328">Glycosyltransferase</keyword>
<dbReference type="EMBL" id="JAYGIL010000002">
    <property type="protein sequence ID" value="MEA5401569.1"/>
    <property type="molecule type" value="Genomic_DNA"/>
</dbReference>
<organism evidence="4 5">
    <name type="scientific">Arcicella gelida</name>
    <dbReference type="NCBI Taxonomy" id="2984195"/>
    <lineage>
        <taxon>Bacteria</taxon>
        <taxon>Pseudomonadati</taxon>
        <taxon>Bacteroidota</taxon>
        <taxon>Cytophagia</taxon>
        <taxon>Cytophagales</taxon>
        <taxon>Flectobacillaceae</taxon>
        <taxon>Arcicella</taxon>
    </lineage>
</organism>
<reference evidence="4 5" key="1">
    <citation type="submission" date="2023-12" db="EMBL/GenBank/DDBJ databases">
        <title>Novel species of the genus Arcicella isolated from rivers.</title>
        <authorList>
            <person name="Lu H."/>
        </authorList>
    </citation>
    <scope>NUCLEOTIDE SEQUENCE [LARGE SCALE GENOMIC DNA]</scope>
    <source>
        <strain evidence="4 5">DC2W</strain>
    </source>
</reference>
<dbReference type="SUPFAM" id="SSF53756">
    <property type="entry name" value="UDP-Glycosyltransferase/glycogen phosphorylase"/>
    <property type="match status" value="1"/>
</dbReference>
<dbReference type="PANTHER" id="PTHR12526:SF629">
    <property type="entry name" value="TEICHURONIC ACID BIOSYNTHESIS GLYCOSYLTRANSFERASE TUAH-RELATED"/>
    <property type="match status" value="1"/>
</dbReference>
<dbReference type="InterPro" id="IPR001296">
    <property type="entry name" value="Glyco_trans_1"/>
</dbReference>
<evidence type="ECO:0000256" key="1">
    <source>
        <dbReference type="ARBA" id="ARBA00022676"/>
    </source>
</evidence>
<gene>
    <name evidence="4" type="ORF">VB776_01490</name>
</gene>
<dbReference type="Proteomes" id="UP001303899">
    <property type="component" value="Unassembled WGS sequence"/>
</dbReference>
<accession>A0ABU5RZF9</accession>
<dbReference type="GO" id="GO:0016757">
    <property type="term" value="F:glycosyltransferase activity"/>
    <property type="evidence" value="ECO:0007669"/>
    <property type="project" value="UniProtKB-KW"/>
</dbReference>